<evidence type="ECO:0008006" key="3">
    <source>
        <dbReference type="Google" id="ProtNLM"/>
    </source>
</evidence>
<proteinExistence type="predicted"/>
<feature type="non-terminal residue" evidence="1">
    <location>
        <position position="1"/>
    </location>
</feature>
<name>A0A164II49_9CRUS</name>
<accession>A0A164II49</accession>
<protein>
    <recommendedName>
        <fullName evidence="3">TonB-dependent receptor</fullName>
    </recommendedName>
</protein>
<keyword evidence="2" id="KW-1185">Reference proteome</keyword>
<dbReference type="EMBL" id="LRGB01007198">
    <property type="protein sequence ID" value="KZS01286.1"/>
    <property type="molecule type" value="Genomic_DNA"/>
</dbReference>
<evidence type="ECO:0000313" key="1">
    <source>
        <dbReference type="EMBL" id="KZS01286.1"/>
    </source>
</evidence>
<dbReference type="Proteomes" id="UP000076858">
    <property type="component" value="Unassembled WGS sequence"/>
</dbReference>
<organism evidence="1 2">
    <name type="scientific">Daphnia magna</name>
    <dbReference type="NCBI Taxonomy" id="35525"/>
    <lineage>
        <taxon>Eukaryota</taxon>
        <taxon>Metazoa</taxon>
        <taxon>Ecdysozoa</taxon>
        <taxon>Arthropoda</taxon>
        <taxon>Crustacea</taxon>
        <taxon>Branchiopoda</taxon>
        <taxon>Diplostraca</taxon>
        <taxon>Cladocera</taxon>
        <taxon>Anomopoda</taxon>
        <taxon>Daphniidae</taxon>
        <taxon>Daphnia</taxon>
    </lineage>
</organism>
<gene>
    <name evidence="1" type="ORF">APZ42_002106</name>
</gene>
<comment type="caution">
    <text evidence="1">The sequence shown here is derived from an EMBL/GenBank/DDBJ whole genome shotgun (WGS) entry which is preliminary data.</text>
</comment>
<evidence type="ECO:0000313" key="2">
    <source>
        <dbReference type="Proteomes" id="UP000076858"/>
    </source>
</evidence>
<reference evidence="1 2" key="1">
    <citation type="submission" date="2016-03" db="EMBL/GenBank/DDBJ databases">
        <title>EvidentialGene: Evidence-directed Construction of Genes on Genomes.</title>
        <authorList>
            <person name="Gilbert D.G."/>
            <person name="Choi J.-H."/>
            <person name="Mockaitis K."/>
            <person name="Colbourne J."/>
            <person name="Pfrender M."/>
        </authorList>
    </citation>
    <scope>NUCLEOTIDE SEQUENCE [LARGE SCALE GENOMIC DNA]</scope>
    <source>
        <strain evidence="1 2">Xinb3</strain>
        <tissue evidence="1">Complete organism</tissue>
    </source>
</reference>
<dbReference type="AlphaFoldDB" id="A0A164II49"/>
<feature type="non-terminal residue" evidence="1">
    <location>
        <position position="159"/>
    </location>
</feature>
<sequence length="159" mass="16943">TSLDGTAQASEQTQGGKVVIGKATAYLTDNLTVSALVGTTENQRLSTTGARAGNAESLKCPPVADINTAFTEIGCWGPPYNFVGVRDPLARPVDTDKRKAGRLDLEYTLGNHTIRAGLDNQKFTSYEAGTAWQGDGYYYRYFLVPASGRVNGVDGFTPG</sequence>